<reference evidence="1 2" key="1">
    <citation type="journal article" date="2018" name="BMC Genomics">
        <title>Whole genome sequencing and function prediction of 133 gut anaerobes isolated from chicken caecum in pure cultures.</title>
        <authorList>
            <person name="Medvecky M."/>
            <person name="Cejkova D."/>
            <person name="Polansky O."/>
            <person name="Karasova D."/>
            <person name="Kubasova T."/>
            <person name="Cizek A."/>
            <person name="Rychlik I."/>
        </authorList>
    </citation>
    <scope>NUCLEOTIDE SEQUENCE [LARGE SCALE GENOMIC DNA]</scope>
    <source>
        <strain evidence="1 2">An13</strain>
    </source>
</reference>
<dbReference type="Gene3D" id="3.30.500.20">
    <property type="entry name" value="BH3703-like domains"/>
    <property type="match status" value="1"/>
</dbReference>
<proteinExistence type="predicted"/>
<dbReference type="InterPro" id="IPR036170">
    <property type="entry name" value="YezG-like_sf"/>
</dbReference>
<dbReference type="EMBL" id="NFLJ01000004">
    <property type="protein sequence ID" value="OUQ36054.1"/>
    <property type="molecule type" value="Genomic_DNA"/>
</dbReference>
<dbReference type="InterPro" id="IPR006728">
    <property type="entry name" value="YezG-like"/>
</dbReference>
<dbReference type="AlphaFoldDB" id="A0A1Y4T1P2"/>
<keyword evidence="2" id="KW-1185">Reference proteome</keyword>
<dbReference type="OrthoDB" id="9884482at2"/>
<comment type="caution">
    <text evidence="1">The sequence shown here is derived from an EMBL/GenBank/DDBJ whole genome shotgun (WGS) entry which is preliminary data.</text>
</comment>
<protein>
    <recommendedName>
        <fullName evidence="3">DUF600 domain-containing protein</fullName>
    </recommendedName>
</protein>
<dbReference type="Pfam" id="PF04634">
    <property type="entry name" value="YezG-like"/>
    <property type="match status" value="1"/>
</dbReference>
<dbReference type="RefSeq" id="WP_087357110.1">
    <property type="nucleotide sequence ID" value="NZ_AP031415.1"/>
</dbReference>
<evidence type="ECO:0000313" key="1">
    <source>
        <dbReference type="EMBL" id="OUQ36054.1"/>
    </source>
</evidence>
<dbReference type="Proteomes" id="UP000195305">
    <property type="component" value="Unassembled WGS sequence"/>
</dbReference>
<sequence>MATTKENQDKMNKYFKDLAFHLNNALPENWYHVVLGSFYYIKEDHLMDNYQIYYQYSPGDDYLDLLKEFWEGTEDDLREDSIDEVSLILQDIHDYCKKCGDDWREMTFDFYVNGHYDVHFQYDDIDDFNELYINMWQAEHFEY</sequence>
<accession>A0A1Y4T1P2</accession>
<gene>
    <name evidence="1" type="ORF">B5E75_01925</name>
</gene>
<evidence type="ECO:0000313" key="2">
    <source>
        <dbReference type="Proteomes" id="UP000195305"/>
    </source>
</evidence>
<name>A0A1Y4T1P2_9FIRM</name>
<organism evidence="1 2">
    <name type="scientific">Massilimicrobiota timonensis</name>
    <dbReference type="NCBI Taxonomy" id="1776392"/>
    <lineage>
        <taxon>Bacteria</taxon>
        <taxon>Bacillati</taxon>
        <taxon>Bacillota</taxon>
        <taxon>Erysipelotrichia</taxon>
        <taxon>Erysipelotrichales</taxon>
        <taxon>Erysipelotrichaceae</taxon>
        <taxon>Massilimicrobiota</taxon>
    </lineage>
</organism>
<dbReference type="SUPFAM" id="SSF160424">
    <property type="entry name" value="BH3703-like"/>
    <property type="match status" value="1"/>
</dbReference>
<evidence type="ECO:0008006" key="3">
    <source>
        <dbReference type="Google" id="ProtNLM"/>
    </source>
</evidence>